<evidence type="ECO:0000259" key="2">
    <source>
        <dbReference type="PROSITE" id="PS50975"/>
    </source>
</evidence>
<feature type="domain" description="ATP-grasp" evidence="2">
    <location>
        <begin position="123"/>
        <end position="318"/>
    </location>
</feature>
<protein>
    <submittedName>
        <fullName evidence="3">Carboxylate--amine ligase</fullName>
    </submittedName>
</protein>
<dbReference type="Pfam" id="PF15632">
    <property type="entry name" value="ATPgrasp_Ter"/>
    <property type="match status" value="1"/>
</dbReference>
<dbReference type="InterPro" id="IPR005479">
    <property type="entry name" value="CPAse_ATP-bd"/>
</dbReference>
<dbReference type="Proteomes" id="UP000502298">
    <property type="component" value="Chromosome"/>
</dbReference>
<dbReference type="PROSITE" id="PS50975">
    <property type="entry name" value="ATP_GRASP"/>
    <property type="match status" value="1"/>
</dbReference>
<dbReference type="PROSITE" id="PS00867">
    <property type="entry name" value="CPSASE_2"/>
    <property type="match status" value="1"/>
</dbReference>
<keyword evidence="1" id="KW-0547">Nucleotide-binding</keyword>
<keyword evidence="1" id="KW-0067">ATP-binding</keyword>
<dbReference type="GO" id="GO:0016874">
    <property type="term" value="F:ligase activity"/>
    <property type="evidence" value="ECO:0007669"/>
    <property type="project" value="UniProtKB-KW"/>
</dbReference>
<name>A0A6H2EI08_9ACTO</name>
<dbReference type="GO" id="GO:0046872">
    <property type="term" value="F:metal ion binding"/>
    <property type="evidence" value="ECO:0007669"/>
    <property type="project" value="InterPro"/>
</dbReference>
<evidence type="ECO:0000313" key="4">
    <source>
        <dbReference type="Proteomes" id="UP000502298"/>
    </source>
</evidence>
<gene>
    <name evidence="3" type="ORF">HC352_00790</name>
</gene>
<keyword evidence="4" id="KW-1185">Reference proteome</keyword>
<dbReference type="InterPro" id="IPR011761">
    <property type="entry name" value="ATP-grasp"/>
</dbReference>
<organism evidence="3 4">
    <name type="scientific">Arcanobacterium buesumense</name>
    <dbReference type="NCBI Taxonomy" id="2722751"/>
    <lineage>
        <taxon>Bacteria</taxon>
        <taxon>Bacillati</taxon>
        <taxon>Actinomycetota</taxon>
        <taxon>Actinomycetes</taxon>
        <taxon>Actinomycetales</taxon>
        <taxon>Actinomycetaceae</taxon>
        <taxon>Arcanobacterium</taxon>
    </lineage>
</organism>
<dbReference type="SUPFAM" id="SSF56059">
    <property type="entry name" value="Glutathione synthetase ATP-binding domain-like"/>
    <property type="match status" value="1"/>
</dbReference>
<dbReference type="KEGG" id="arca:HC352_00790"/>
<dbReference type="Gene3D" id="3.30.470.20">
    <property type="entry name" value="ATP-grasp fold, B domain"/>
    <property type="match status" value="1"/>
</dbReference>
<evidence type="ECO:0000256" key="1">
    <source>
        <dbReference type="PROSITE-ProRule" id="PRU00409"/>
    </source>
</evidence>
<keyword evidence="3" id="KW-0436">Ligase</keyword>
<accession>A0A6H2EI08</accession>
<dbReference type="RefSeq" id="WP_168917140.1">
    <property type="nucleotide sequence ID" value="NZ_CP050804.1"/>
</dbReference>
<proteinExistence type="predicted"/>
<dbReference type="AlphaFoldDB" id="A0A6H2EI08"/>
<reference evidence="3 4" key="1">
    <citation type="submission" date="2020-03" db="EMBL/GenBank/DDBJ databases">
        <title>Complete genome of Arcanobacterium buesumensis sp. nov. strain 2701.</title>
        <authorList>
            <person name="Borowiak M."/>
            <person name="Alssahen M."/>
            <person name="Laemmler C."/>
            <person name="Malorny B."/>
            <person name="Hassan A."/>
            <person name="Prenger-Berninghoff E."/>
            <person name="Ploetz M."/>
            <person name="Abdulmawjood A."/>
        </authorList>
    </citation>
    <scope>NUCLEOTIDE SEQUENCE [LARGE SCALE GENOMIC DNA]</scope>
    <source>
        <strain evidence="3 4">2701</strain>
    </source>
</reference>
<dbReference type="GO" id="GO:0005524">
    <property type="term" value="F:ATP binding"/>
    <property type="evidence" value="ECO:0007669"/>
    <property type="project" value="UniProtKB-UniRule"/>
</dbReference>
<sequence length="392" mass="44767">MVVVPLVLGTDENSYTQARAFHEAYGRQAIVCGAGVLAPFYRSQIAEVHTATGFSNDVRVFAELLNDVWARRAQDVDSFLMIAPTEEYLHILYRSLELLDFTPILPYPEPELGTALMDKSYFYQRMEKLGITVPQTLVATVDHIEDRVFAGEQFIKADDYETFDLFDFPEKHKGFHAQNADEAISYLRAVFASGFTGDMLVQTYISGDNTQEFSVNGYRARDGRTVFVQARSVLTDMRPMWVGNHLLLTDTDRSDLQDLCQRAVDGLGYVGFFNIDFKVDRDSNVPYMLEMNTRLGRSSYYGLLNGVNFIEHALRDVNGEPFPDIIRRPFSWITAHRSQVANQLTGEALEYFMEPERYINTGNALDYAADDDPVRRERIFTLRENIGRNLGW</sequence>
<evidence type="ECO:0000313" key="3">
    <source>
        <dbReference type="EMBL" id="QJC21198.1"/>
    </source>
</evidence>
<dbReference type="EMBL" id="CP050804">
    <property type="protein sequence ID" value="QJC21198.1"/>
    <property type="molecule type" value="Genomic_DNA"/>
</dbReference>